<name>A0A2M8PIN3_9CHLR</name>
<evidence type="ECO:0000256" key="3">
    <source>
        <dbReference type="ARBA" id="ARBA00022692"/>
    </source>
</evidence>
<dbReference type="GO" id="GO:0005886">
    <property type="term" value="C:plasma membrane"/>
    <property type="evidence" value="ECO:0007669"/>
    <property type="project" value="TreeGrafter"/>
</dbReference>
<feature type="transmembrane region" description="Helical" evidence="6">
    <location>
        <begin position="192"/>
        <end position="212"/>
    </location>
</feature>
<evidence type="ECO:0000256" key="4">
    <source>
        <dbReference type="ARBA" id="ARBA00022989"/>
    </source>
</evidence>
<evidence type="ECO:0000313" key="8">
    <source>
        <dbReference type="Proteomes" id="UP000229681"/>
    </source>
</evidence>
<dbReference type="InterPro" id="IPR006214">
    <property type="entry name" value="Bax_inhibitor_1-related"/>
</dbReference>
<dbReference type="CDD" id="cd10432">
    <property type="entry name" value="BI-1-like_bacterial"/>
    <property type="match status" value="1"/>
</dbReference>
<evidence type="ECO:0000256" key="1">
    <source>
        <dbReference type="ARBA" id="ARBA00004141"/>
    </source>
</evidence>
<organism evidence="7 8">
    <name type="scientific">Candidatus Thermofonsia Clade 1 bacterium</name>
    <dbReference type="NCBI Taxonomy" id="2364210"/>
    <lineage>
        <taxon>Bacteria</taxon>
        <taxon>Bacillati</taxon>
        <taxon>Chloroflexota</taxon>
        <taxon>Candidatus Thermofontia</taxon>
        <taxon>Candidatus Thermofonsia Clade 1</taxon>
    </lineage>
</organism>
<evidence type="ECO:0008006" key="9">
    <source>
        <dbReference type="Google" id="ProtNLM"/>
    </source>
</evidence>
<feature type="transmembrane region" description="Helical" evidence="6">
    <location>
        <begin position="110"/>
        <end position="131"/>
    </location>
</feature>
<dbReference type="PANTHER" id="PTHR23291:SF50">
    <property type="entry name" value="PROTEIN LIFEGUARD 4"/>
    <property type="match status" value="1"/>
</dbReference>
<accession>A0A2M8PIN3</accession>
<evidence type="ECO:0000256" key="5">
    <source>
        <dbReference type="ARBA" id="ARBA00023136"/>
    </source>
</evidence>
<feature type="transmembrane region" description="Helical" evidence="6">
    <location>
        <begin position="137"/>
        <end position="156"/>
    </location>
</feature>
<evidence type="ECO:0000256" key="2">
    <source>
        <dbReference type="ARBA" id="ARBA00010350"/>
    </source>
</evidence>
<dbReference type="AlphaFoldDB" id="A0A2M8PIN3"/>
<evidence type="ECO:0000256" key="6">
    <source>
        <dbReference type="RuleBase" id="RU004379"/>
    </source>
</evidence>
<keyword evidence="5 6" id="KW-0472">Membrane</keyword>
<protein>
    <recommendedName>
        <fullName evidence="9">BAX inhibitor (BI)-1/YccA family protein</fullName>
    </recommendedName>
</protein>
<keyword evidence="3 6" id="KW-0812">Transmembrane</keyword>
<feature type="transmembrane region" description="Helical" evidence="6">
    <location>
        <begin position="233"/>
        <end position="257"/>
    </location>
</feature>
<evidence type="ECO:0000313" key="7">
    <source>
        <dbReference type="EMBL" id="PJF37405.1"/>
    </source>
</evidence>
<keyword evidence="4 6" id="KW-1133">Transmembrane helix</keyword>
<dbReference type="Proteomes" id="UP000229681">
    <property type="component" value="Unassembled WGS sequence"/>
</dbReference>
<proteinExistence type="inferred from homology"/>
<comment type="subcellular location">
    <subcellularLocation>
        <location evidence="1">Membrane</location>
        <topology evidence="1">Multi-pass membrane protein</topology>
    </subcellularLocation>
</comment>
<feature type="transmembrane region" description="Helical" evidence="6">
    <location>
        <begin position="168"/>
        <end position="186"/>
    </location>
</feature>
<dbReference type="PANTHER" id="PTHR23291">
    <property type="entry name" value="BAX INHIBITOR-RELATED"/>
    <property type="match status" value="1"/>
</dbReference>
<dbReference type="Pfam" id="PF01027">
    <property type="entry name" value="Bax1-I"/>
    <property type="match status" value="1"/>
</dbReference>
<comment type="caution">
    <text evidence="7">The sequence shown here is derived from an EMBL/GenBank/DDBJ whole genome shotgun (WGS) entry which is preliminary data.</text>
</comment>
<feature type="transmembrane region" description="Helical" evidence="6">
    <location>
        <begin position="78"/>
        <end position="98"/>
    </location>
</feature>
<feature type="transmembrane region" description="Helical" evidence="6">
    <location>
        <begin position="27"/>
        <end position="49"/>
    </location>
</feature>
<dbReference type="EMBL" id="PGTM01000002">
    <property type="protein sequence ID" value="PJF37405.1"/>
    <property type="molecule type" value="Genomic_DNA"/>
</dbReference>
<reference evidence="7 8" key="1">
    <citation type="submission" date="2017-11" db="EMBL/GenBank/DDBJ databases">
        <title>Evolution of Phototrophy in the Chloroflexi Phylum Driven by Horizontal Gene Transfer.</title>
        <authorList>
            <person name="Ward L.M."/>
            <person name="Hemp J."/>
            <person name="Shih P.M."/>
            <person name="Mcglynn S.E."/>
            <person name="Fischer W."/>
        </authorList>
    </citation>
    <scope>NUCLEOTIDE SEQUENCE [LARGE SCALE GENOMIC DNA]</scope>
    <source>
        <strain evidence="7">JP3_13</strain>
    </source>
</reference>
<sequence>MGFYSNVGTESRSLPIGMSLGDIMRQVYLWLTGGLLVAFGIAFILGAPVRDLMNAVLMGEATAAQILRLQDAIASSPLLNPVLSIGALIAYFILGFALQPIIMRANVTVGAAFYLLFTALFGYMLGSILLAYQIADIMAAFIATAGMFGVMSFLGYTTKIDLSRFGSIFMMALIGLLIASLVNLFLRSPAITWIITYAGVLIFAGLTAYDTQWIKNNAAQIAATGDQTGAQRIALIGAFHLFLDFVNLFLFLLRIFASSRD</sequence>
<comment type="similarity">
    <text evidence="2 6">Belongs to the BI1 family.</text>
</comment>
<gene>
    <name evidence="7" type="ORF">CUN49_00340</name>
</gene>